<dbReference type="OrthoDB" id="372624at2759"/>
<reference evidence="1 2" key="1">
    <citation type="journal article" date="2018" name="Proc. R. Soc. B">
        <title>A non-coding region near Follistatin controls head colour polymorphism in the Gouldian finch.</title>
        <authorList>
            <person name="Toomey M.B."/>
            <person name="Marques C.I."/>
            <person name="Andrade P."/>
            <person name="Araujo P.M."/>
            <person name="Sabatino S."/>
            <person name="Gazda M.A."/>
            <person name="Afonso S."/>
            <person name="Lopes R.J."/>
            <person name="Corbo J.C."/>
            <person name="Carneiro M."/>
        </authorList>
    </citation>
    <scope>NUCLEOTIDE SEQUENCE [LARGE SCALE GENOMIC DNA]</scope>
    <source>
        <strain evidence="1">Red01</strain>
        <tissue evidence="1">Muscle</tissue>
    </source>
</reference>
<dbReference type="Proteomes" id="UP000276834">
    <property type="component" value="Unassembled WGS sequence"/>
</dbReference>
<proteinExistence type="predicted"/>
<dbReference type="AlphaFoldDB" id="A0A3L8SD53"/>
<gene>
    <name evidence="1" type="ORF">DV515_00009431</name>
</gene>
<name>A0A3L8SD53_CHLGU</name>
<organism evidence="1 2">
    <name type="scientific">Chloebia gouldiae</name>
    <name type="common">Gouldian finch</name>
    <name type="synonym">Erythrura gouldiae</name>
    <dbReference type="NCBI Taxonomy" id="44316"/>
    <lineage>
        <taxon>Eukaryota</taxon>
        <taxon>Metazoa</taxon>
        <taxon>Chordata</taxon>
        <taxon>Craniata</taxon>
        <taxon>Vertebrata</taxon>
        <taxon>Euteleostomi</taxon>
        <taxon>Archelosauria</taxon>
        <taxon>Archosauria</taxon>
        <taxon>Dinosauria</taxon>
        <taxon>Saurischia</taxon>
        <taxon>Theropoda</taxon>
        <taxon>Coelurosauria</taxon>
        <taxon>Aves</taxon>
        <taxon>Neognathae</taxon>
        <taxon>Neoaves</taxon>
        <taxon>Telluraves</taxon>
        <taxon>Australaves</taxon>
        <taxon>Passeriformes</taxon>
        <taxon>Passeroidea</taxon>
        <taxon>Passeridae</taxon>
        <taxon>Chloebia</taxon>
    </lineage>
</organism>
<accession>A0A3L8SD53</accession>
<protein>
    <submittedName>
        <fullName evidence="1">Uncharacterized protein</fullName>
    </submittedName>
</protein>
<dbReference type="EMBL" id="QUSF01000030">
    <property type="protein sequence ID" value="RLV99744.1"/>
    <property type="molecule type" value="Genomic_DNA"/>
</dbReference>
<comment type="caution">
    <text evidence="1">The sequence shown here is derived from an EMBL/GenBank/DDBJ whole genome shotgun (WGS) entry which is preliminary data.</text>
</comment>
<evidence type="ECO:0000313" key="2">
    <source>
        <dbReference type="Proteomes" id="UP000276834"/>
    </source>
</evidence>
<sequence>MIQETDWSLSDVVGMENHVTCYKAQMLPKLKVIGKLIEEISCSPSSPRLEPMKLKPNRSSKDPLQELILTLKQQQIALKDVIASCSSCSSMFVWSKSFLDMEPWNETPAVQSRGTQMVQCDSARMYFTGTFSLSKALCRPLLKVSKNQIFARADVKKRLKCFSTAPSDVPQVPPRVRVAPPEHRCAPAALVLQPGRAGRAPSPCGP</sequence>
<keyword evidence="2" id="KW-1185">Reference proteome</keyword>
<evidence type="ECO:0000313" key="1">
    <source>
        <dbReference type="EMBL" id="RLV99744.1"/>
    </source>
</evidence>